<organism evidence="1 2">
    <name type="scientific">Streptomyces liliifuscus</name>
    <dbReference type="NCBI Taxonomy" id="2797636"/>
    <lineage>
        <taxon>Bacteria</taxon>
        <taxon>Bacillati</taxon>
        <taxon>Actinomycetota</taxon>
        <taxon>Actinomycetes</taxon>
        <taxon>Kitasatosporales</taxon>
        <taxon>Streptomycetaceae</taxon>
        <taxon>Streptomyces</taxon>
    </lineage>
</organism>
<sequence>MWVNIASAAPPGSWAPMRSYTRQWPRLEATRMSRSGRPMYGAASTTWLSSAGTTPWAMLFPDACMMTSRRATQLARRGR</sequence>
<dbReference type="Proteomes" id="UP000595636">
    <property type="component" value="Chromosome"/>
</dbReference>
<gene>
    <name evidence="1" type="ORF">JEQ17_47595</name>
</gene>
<keyword evidence="2" id="KW-1185">Reference proteome</keyword>
<protein>
    <submittedName>
        <fullName evidence="1">Uncharacterized protein</fullName>
    </submittedName>
</protein>
<name>A0A7T7L4R3_9ACTN</name>
<accession>A0A7T7L4R3</accession>
<evidence type="ECO:0000313" key="2">
    <source>
        <dbReference type="Proteomes" id="UP000595636"/>
    </source>
</evidence>
<dbReference type="KEGG" id="slf:JEQ17_47595"/>
<reference evidence="1 2" key="1">
    <citation type="submission" date="2020-12" db="EMBL/GenBank/DDBJ databases">
        <title>A novel species.</title>
        <authorList>
            <person name="Li K."/>
        </authorList>
    </citation>
    <scope>NUCLEOTIDE SEQUENCE [LARGE SCALE GENOMIC DNA]</scope>
    <source>
        <strain evidence="1 2">ZYC-3</strain>
    </source>
</reference>
<proteinExistence type="predicted"/>
<dbReference type="EMBL" id="CP066831">
    <property type="protein sequence ID" value="QQM46324.1"/>
    <property type="molecule type" value="Genomic_DNA"/>
</dbReference>
<dbReference type="AlphaFoldDB" id="A0A7T7L4R3"/>
<evidence type="ECO:0000313" key="1">
    <source>
        <dbReference type="EMBL" id="QQM46324.1"/>
    </source>
</evidence>